<evidence type="ECO:0000313" key="3">
    <source>
        <dbReference type="Proteomes" id="UP000726136"/>
    </source>
</evidence>
<proteinExistence type="predicted"/>
<name>A0ABR9Z8T1_VIBAN</name>
<accession>A0ABR9Z8T1</accession>
<keyword evidence="1" id="KW-0732">Signal</keyword>
<comment type="caution">
    <text evidence="2">The sequence shown here is derived from an EMBL/GenBank/DDBJ whole genome shotgun (WGS) entry which is preliminary data.</text>
</comment>
<gene>
    <name evidence="2" type="ORF">EAY46_15165</name>
</gene>
<feature type="signal peptide" evidence="1">
    <location>
        <begin position="1"/>
        <end position="28"/>
    </location>
</feature>
<dbReference type="EMBL" id="RDPI01000019">
    <property type="protein sequence ID" value="MBF4374407.1"/>
    <property type="molecule type" value="Genomic_DNA"/>
</dbReference>
<dbReference type="Proteomes" id="UP000726136">
    <property type="component" value="Unassembled WGS sequence"/>
</dbReference>
<evidence type="ECO:0000313" key="2">
    <source>
        <dbReference type="EMBL" id="MBF4374407.1"/>
    </source>
</evidence>
<feature type="chain" id="PRO_5045992192" evidence="1">
    <location>
        <begin position="29"/>
        <end position="123"/>
    </location>
</feature>
<reference evidence="2 3" key="1">
    <citation type="journal article" date="2021" name="PeerJ">
        <title>Analysis of 44 Vibrio anguillarum genomes reveals high genetic diversity.</title>
        <authorList>
            <person name="Hansen M.J."/>
            <person name="Dalsgaard I."/>
        </authorList>
    </citation>
    <scope>NUCLEOTIDE SEQUENCE [LARGE SCALE GENOMIC DNA]</scope>
    <source>
        <strain evidence="2 3">040915-1/1B</strain>
    </source>
</reference>
<evidence type="ECO:0000256" key="1">
    <source>
        <dbReference type="SAM" id="SignalP"/>
    </source>
</evidence>
<sequence>MQKHSRVVQFIIAAIFMASSTVASITYAQTSAFDSNISNSVLAPNQVLVLLPNKYDTTDIVKVEINDLSYLDVYYRSKATGRVENVWCAEYTDSGLVKTHNASKPITKPICDAGITAFKKATR</sequence>
<organism evidence="2 3">
    <name type="scientific">Vibrio anguillarum</name>
    <name type="common">Listonella anguillarum</name>
    <dbReference type="NCBI Taxonomy" id="55601"/>
    <lineage>
        <taxon>Bacteria</taxon>
        <taxon>Pseudomonadati</taxon>
        <taxon>Pseudomonadota</taxon>
        <taxon>Gammaproteobacteria</taxon>
        <taxon>Vibrionales</taxon>
        <taxon>Vibrionaceae</taxon>
        <taxon>Vibrio</taxon>
    </lineage>
</organism>
<keyword evidence="3" id="KW-1185">Reference proteome</keyword>
<protein>
    <submittedName>
        <fullName evidence="2">Uncharacterized protein</fullName>
    </submittedName>
</protein>
<dbReference type="RefSeq" id="WP_194663869.1">
    <property type="nucleotide sequence ID" value="NZ_RDPI01000019.1"/>
</dbReference>